<evidence type="ECO:0000313" key="2">
    <source>
        <dbReference type="Proteomes" id="UP000814033"/>
    </source>
</evidence>
<gene>
    <name evidence="1" type="ORF">FA95DRAFT_648392</name>
</gene>
<reference evidence="1" key="1">
    <citation type="submission" date="2021-02" db="EMBL/GenBank/DDBJ databases">
        <authorList>
            <consortium name="DOE Joint Genome Institute"/>
            <person name="Ahrendt S."/>
            <person name="Looney B.P."/>
            <person name="Miyauchi S."/>
            <person name="Morin E."/>
            <person name="Drula E."/>
            <person name="Courty P.E."/>
            <person name="Chicoki N."/>
            <person name="Fauchery L."/>
            <person name="Kohler A."/>
            <person name="Kuo A."/>
            <person name="Labutti K."/>
            <person name="Pangilinan J."/>
            <person name="Lipzen A."/>
            <person name="Riley R."/>
            <person name="Andreopoulos W."/>
            <person name="He G."/>
            <person name="Johnson J."/>
            <person name="Barry K.W."/>
            <person name="Grigoriev I.V."/>
            <person name="Nagy L."/>
            <person name="Hibbett D."/>
            <person name="Henrissat B."/>
            <person name="Matheny P.B."/>
            <person name="Labbe J."/>
            <person name="Martin F."/>
        </authorList>
    </citation>
    <scope>NUCLEOTIDE SEQUENCE</scope>
    <source>
        <strain evidence="1">FP105234-sp</strain>
    </source>
</reference>
<comment type="caution">
    <text evidence="1">The sequence shown here is derived from an EMBL/GenBank/DDBJ whole genome shotgun (WGS) entry which is preliminary data.</text>
</comment>
<dbReference type="Proteomes" id="UP000814033">
    <property type="component" value="Unassembled WGS sequence"/>
</dbReference>
<keyword evidence="2" id="KW-1185">Reference proteome</keyword>
<dbReference type="EMBL" id="MU276097">
    <property type="protein sequence ID" value="KAI0041870.1"/>
    <property type="molecule type" value="Genomic_DNA"/>
</dbReference>
<sequence>MPLRRVCPSVRLLYFLAIVVSPSPGGVTAPCLMSVAWRSVNNALLIRDSSHVKFSVTSSAKPGALSLSVCAPSQILTR</sequence>
<protein>
    <submittedName>
        <fullName evidence="1">Uncharacterized protein</fullName>
    </submittedName>
</protein>
<name>A0ACB8RD14_9AGAM</name>
<organism evidence="1 2">
    <name type="scientific">Auriscalpium vulgare</name>
    <dbReference type="NCBI Taxonomy" id="40419"/>
    <lineage>
        <taxon>Eukaryota</taxon>
        <taxon>Fungi</taxon>
        <taxon>Dikarya</taxon>
        <taxon>Basidiomycota</taxon>
        <taxon>Agaricomycotina</taxon>
        <taxon>Agaricomycetes</taxon>
        <taxon>Russulales</taxon>
        <taxon>Auriscalpiaceae</taxon>
        <taxon>Auriscalpium</taxon>
    </lineage>
</organism>
<evidence type="ECO:0000313" key="1">
    <source>
        <dbReference type="EMBL" id="KAI0041870.1"/>
    </source>
</evidence>
<accession>A0ACB8RD14</accession>
<reference evidence="1" key="2">
    <citation type="journal article" date="2022" name="New Phytol.">
        <title>Evolutionary transition to the ectomycorrhizal habit in the genomes of a hyperdiverse lineage of mushroom-forming fungi.</title>
        <authorList>
            <person name="Looney B."/>
            <person name="Miyauchi S."/>
            <person name="Morin E."/>
            <person name="Drula E."/>
            <person name="Courty P.E."/>
            <person name="Kohler A."/>
            <person name="Kuo A."/>
            <person name="LaButti K."/>
            <person name="Pangilinan J."/>
            <person name="Lipzen A."/>
            <person name="Riley R."/>
            <person name="Andreopoulos W."/>
            <person name="He G."/>
            <person name="Johnson J."/>
            <person name="Nolan M."/>
            <person name="Tritt A."/>
            <person name="Barry K.W."/>
            <person name="Grigoriev I.V."/>
            <person name="Nagy L.G."/>
            <person name="Hibbett D."/>
            <person name="Henrissat B."/>
            <person name="Matheny P.B."/>
            <person name="Labbe J."/>
            <person name="Martin F.M."/>
        </authorList>
    </citation>
    <scope>NUCLEOTIDE SEQUENCE</scope>
    <source>
        <strain evidence="1">FP105234-sp</strain>
    </source>
</reference>
<proteinExistence type="predicted"/>